<dbReference type="EMBL" id="CP061854">
    <property type="protein sequence ID" value="QOD55582.1"/>
    <property type="molecule type" value="Genomic_DNA"/>
</dbReference>
<dbReference type="AlphaFoldDB" id="A0A7L8A0M4"/>
<gene>
    <name evidence="1" type="ORF">IC627_09520</name>
</gene>
<organism evidence="1 2">
    <name type="scientific">Photobacterium damsela subsp. piscicida</name>
    <name type="common">Pasteurella piscicida</name>
    <dbReference type="NCBI Taxonomy" id="38294"/>
    <lineage>
        <taxon>Bacteria</taxon>
        <taxon>Pseudomonadati</taxon>
        <taxon>Pseudomonadota</taxon>
        <taxon>Gammaproteobacteria</taxon>
        <taxon>Vibrionales</taxon>
        <taxon>Vibrionaceae</taxon>
        <taxon>Photobacterium</taxon>
    </lineage>
</organism>
<evidence type="ECO:0000313" key="1">
    <source>
        <dbReference type="EMBL" id="QOD55582.1"/>
    </source>
</evidence>
<reference evidence="1 2" key="1">
    <citation type="submission" date="2020-09" db="EMBL/GenBank/DDBJ databases">
        <title>Complete, closed and curated genome sequences of Photobacterium damselae subsp. piscicida isolates from Australia indicate localised evolution and additional plasmid-borne pathogenicity mechanisms.</title>
        <authorList>
            <person name="Baseggio L."/>
            <person name="Silayeva O."/>
            <person name="Buller N."/>
            <person name="Landos M."/>
            <person name="Engelstaedter J."/>
            <person name="Barnes A.C."/>
        </authorList>
    </citation>
    <scope>NUCLEOTIDE SEQUENCE [LARGE SCALE GENOMIC DNA]</scope>
    <source>
        <strain evidence="1 2">AS-16-0540-1</strain>
    </source>
</reference>
<proteinExistence type="predicted"/>
<dbReference type="Proteomes" id="UP000516656">
    <property type="component" value="Chromosome 1"/>
</dbReference>
<protein>
    <submittedName>
        <fullName evidence="1">Uncharacterized protein</fullName>
    </submittedName>
</protein>
<accession>A0A7L8A0M4</accession>
<name>A0A7L8A0M4_PHODP</name>
<evidence type="ECO:0000313" key="2">
    <source>
        <dbReference type="Proteomes" id="UP000516656"/>
    </source>
</evidence>
<sequence length="175" mass="20436">MKSIFYNGGIIETEKEAKIESILSIEEDGRLNEDLIKLGFESESDICSNVLMQNEEVYDLYCNYYENAINKQLALYDLIVDYDNNLRDAIYIIRCGWSIRNREDGINKCYISQSMNLTSFSDFPTLSTPLSRVPVRSFTDILEYFKIDYSIRTVNDEDVYVIFKDLDNKQTTLVF</sequence>